<dbReference type="Pfam" id="PF01381">
    <property type="entry name" value="HTH_3"/>
    <property type="match status" value="1"/>
</dbReference>
<evidence type="ECO:0000259" key="1">
    <source>
        <dbReference type="PROSITE" id="PS50943"/>
    </source>
</evidence>
<dbReference type="AlphaFoldDB" id="A0A6L6JF34"/>
<dbReference type="EMBL" id="WMIE01000030">
    <property type="protein sequence ID" value="MTH80166.1"/>
    <property type="molecule type" value="Genomic_DNA"/>
</dbReference>
<name>A0A6L6JF34_9RHOB</name>
<dbReference type="SMART" id="SM00530">
    <property type="entry name" value="HTH_XRE"/>
    <property type="match status" value="1"/>
</dbReference>
<sequence>MSSEEQSIGDMLRDWRQRRRCSQLALALEAEISQRHLSFLETGRALPSREMLMRLADSLDMPPRARNAMLLAAGFAPVHVERSLSSPELTAAREAIDRILQGHEPYPALAVDRIWTLLSANKAVGLLTQGVSPSLLAGEVNVLRLSLHPEGLAPRIVNYREWRAHILLRLGHDIGRSADPKLIALSDELKSYPVPPQAMAQRHKMVQPSIAIPLILASDHGALEFISTTTVFGTAIDITLAEIVIESFFPANAATAVAMQKLS</sequence>
<keyword evidence="3" id="KW-1185">Reference proteome</keyword>
<evidence type="ECO:0000313" key="2">
    <source>
        <dbReference type="EMBL" id="MTH80166.1"/>
    </source>
</evidence>
<dbReference type="PANTHER" id="PTHR35010">
    <property type="entry name" value="BLL4672 PROTEIN-RELATED"/>
    <property type="match status" value="1"/>
</dbReference>
<dbReference type="OrthoDB" id="9785973at2"/>
<dbReference type="InterPro" id="IPR041413">
    <property type="entry name" value="MLTR_LBD"/>
</dbReference>
<accession>A0A6L6JF34</accession>
<dbReference type="Gene3D" id="1.10.260.40">
    <property type="entry name" value="lambda repressor-like DNA-binding domains"/>
    <property type="match status" value="1"/>
</dbReference>
<organism evidence="2 3">
    <name type="scientific">Paracoccus aestuariivivens</name>
    <dbReference type="NCBI Taxonomy" id="1820333"/>
    <lineage>
        <taxon>Bacteria</taxon>
        <taxon>Pseudomonadati</taxon>
        <taxon>Pseudomonadota</taxon>
        <taxon>Alphaproteobacteria</taxon>
        <taxon>Rhodobacterales</taxon>
        <taxon>Paracoccaceae</taxon>
        <taxon>Paracoccus</taxon>
    </lineage>
</organism>
<dbReference type="InterPro" id="IPR010982">
    <property type="entry name" value="Lambda_DNA-bd_dom_sf"/>
</dbReference>
<reference evidence="2 3" key="1">
    <citation type="submission" date="2019-11" db="EMBL/GenBank/DDBJ databases">
        <authorList>
            <person name="Dong K."/>
        </authorList>
    </citation>
    <scope>NUCLEOTIDE SEQUENCE [LARGE SCALE GENOMIC DNA]</scope>
    <source>
        <strain evidence="2 3">NBRC 111993</strain>
    </source>
</reference>
<dbReference type="Gene3D" id="3.30.450.180">
    <property type="match status" value="1"/>
</dbReference>
<proteinExistence type="predicted"/>
<dbReference type="CDD" id="cd00093">
    <property type="entry name" value="HTH_XRE"/>
    <property type="match status" value="1"/>
</dbReference>
<dbReference type="Pfam" id="PF17765">
    <property type="entry name" value="MLTR_LBD"/>
    <property type="match status" value="1"/>
</dbReference>
<comment type="caution">
    <text evidence="2">The sequence shown here is derived from an EMBL/GenBank/DDBJ whole genome shotgun (WGS) entry which is preliminary data.</text>
</comment>
<evidence type="ECO:0000313" key="3">
    <source>
        <dbReference type="Proteomes" id="UP000478183"/>
    </source>
</evidence>
<dbReference type="GO" id="GO:0003677">
    <property type="term" value="F:DNA binding"/>
    <property type="evidence" value="ECO:0007669"/>
    <property type="project" value="InterPro"/>
</dbReference>
<dbReference type="PANTHER" id="PTHR35010:SF4">
    <property type="entry name" value="BLL5781 PROTEIN"/>
    <property type="match status" value="1"/>
</dbReference>
<feature type="domain" description="HTH cro/C1-type" evidence="1">
    <location>
        <begin position="12"/>
        <end position="66"/>
    </location>
</feature>
<dbReference type="SUPFAM" id="SSF47413">
    <property type="entry name" value="lambda repressor-like DNA-binding domains"/>
    <property type="match status" value="1"/>
</dbReference>
<protein>
    <submittedName>
        <fullName evidence="2">Helix-turn-helix domain-containing protein</fullName>
    </submittedName>
</protein>
<dbReference type="PROSITE" id="PS50943">
    <property type="entry name" value="HTH_CROC1"/>
    <property type="match status" value="1"/>
</dbReference>
<dbReference type="InterPro" id="IPR001387">
    <property type="entry name" value="Cro/C1-type_HTH"/>
</dbReference>
<gene>
    <name evidence="2" type="ORF">GL286_20940</name>
</gene>
<dbReference type="Proteomes" id="UP000478183">
    <property type="component" value="Unassembled WGS sequence"/>
</dbReference>